<accession>A0A8H5B2N2</accession>
<evidence type="ECO:0000256" key="1">
    <source>
        <dbReference type="SAM" id="MobiDB-lite"/>
    </source>
</evidence>
<gene>
    <name evidence="2" type="ORF">D9619_007427</name>
</gene>
<evidence type="ECO:0000313" key="2">
    <source>
        <dbReference type="EMBL" id="KAF5315423.1"/>
    </source>
</evidence>
<feature type="compositionally biased region" description="Polar residues" evidence="1">
    <location>
        <begin position="473"/>
        <end position="488"/>
    </location>
</feature>
<dbReference type="EMBL" id="JAACJJ010000043">
    <property type="protein sequence ID" value="KAF5315423.1"/>
    <property type="molecule type" value="Genomic_DNA"/>
</dbReference>
<proteinExistence type="predicted"/>
<reference evidence="2 3" key="1">
    <citation type="journal article" date="2020" name="ISME J.">
        <title>Uncovering the hidden diversity of litter-decomposition mechanisms in mushroom-forming fungi.</title>
        <authorList>
            <person name="Floudas D."/>
            <person name="Bentzer J."/>
            <person name="Ahren D."/>
            <person name="Johansson T."/>
            <person name="Persson P."/>
            <person name="Tunlid A."/>
        </authorList>
    </citation>
    <scope>NUCLEOTIDE SEQUENCE [LARGE SCALE GENOMIC DNA]</scope>
    <source>
        <strain evidence="2 3">CBS 101986</strain>
    </source>
</reference>
<comment type="caution">
    <text evidence="2">The sequence shown here is derived from an EMBL/GenBank/DDBJ whole genome shotgun (WGS) entry which is preliminary data.</text>
</comment>
<protein>
    <submittedName>
        <fullName evidence="2">Uncharacterized protein</fullName>
    </submittedName>
</protein>
<feature type="region of interest" description="Disordered" evidence="1">
    <location>
        <begin position="448"/>
        <end position="492"/>
    </location>
</feature>
<feature type="compositionally biased region" description="Low complexity" evidence="1">
    <location>
        <begin position="452"/>
        <end position="462"/>
    </location>
</feature>
<evidence type="ECO:0000313" key="3">
    <source>
        <dbReference type="Proteomes" id="UP000567179"/>
    </source>
</evidence>
<organism evidence="2 3">
    <name type="scientific">Psilocybe cf. subviscida</name>
    <dbReference type="NCBI Taxonomy" id="2480587"/>
    <lineage>
        <taxon>Eukaryota</taxon>
        <taxon>Fungi</taxon>
        <taxon>Dikarya</taxon>
        <taxon>Basidiomycota</taxon>
        <taxon>Agaricomycotina</taxon>
        <taxon>Agaricomycetes</taxon>
        <taxon>Agaricomycetidae</taxon>
        <taxon>Agaricales</taxon>
        <taxon>Agaricineae</taxon>
        <taxon>Strophariaceae</taxon>
        <taxon>Psilocybe</taxon>
    </lineage>
</organism>
<sequence>MGLPLETLQSALAHHLASLSPLPTPLAASSITSPFYLSQPFTYQKLQSFSTAFRHATHLKYRSLVKTGETRTKVQTLLGRSMQTVISQWLADILKGVQGGHPVLRLASCSGLLLGVEDLRIGQKSEKKEGIDVGSARSLVEDETVIALAEVMDTYAHSLNSGVSLPGVEEWEREFEPAGQDILSLVLILASQSLPLVAQYRVKTLPLPILARVLTSTIASSFKYGTFLSSVSASITLSLEHQVHISSTSPLAQTLSSMSSSPLTISIASLSRLTANVLSLLIDEPSSSRTDGGLYTITDTFDTLREMARSIERDWIACSLASSTESDIASESKAVTTSIWTMLKTFLFSTIMLSEAVLSTSVYLPPQSGRPVTPKTLALQVLNTLSHLSFVISQFGGVTTTTQGFEHLKKTFYLALDILAQGDNEPTGAELQAEAWVQQAIFSLNSQRAETAHAQKQQQQHQYSENDSDRASRNTSKPSDASSQQRTRNSLKDHNCANRVLLGVLKTDSEKVKIGSEKAKSLPERTSSEDSSISATFVQRMVPFYAKCLIDNSVDGKLNTPQLRLAFSALVRSASASATSSTGTTDATYALAWYCVQMVLDTIGELSPPATDSSSKGKAKAQVDEEKTADRVHRLHLMLISSVSSLPLPLMLKALNEIRLLILAQPQQIGDGGVIADTSGETQQGKREELLDALFTELLEKTGDREKEAGIQWWYKHRPTLVLALPGGEEKQKILPVGQKENGSPTVGTGEDHQSNPILSRL</sequence>
<dbReference type="PANTHER" id="PTHR39214">
    <property type="entry name" value="MICROBODY (PEROXISOME) BIOGENESIS PROTEIN PEROXIN 8 (EUROFUNG)"/>
    <property type="match status" value="1"/>
</dbReference>
<dbReference type="OrthoDB" id="2357318at2759"/>
<dbReference type="Proteomes" id="UP000567179">
    <property type="component" value="Unassembled WGS sequence"/>
</dbReference>
<dbReference type="PANTHER" id="PTHR39214:SF1">
    <property type="entry name" value="MICROBODY (PEROXISOME) BIOGENESIS PROTEIN PEROXIN 8 (EUROFUNG)"/>
    <property type="match status" value="1"/>
</dbReference>
<feature type="region of interest" description="Disordered" evidence="1">
    <location>
        <begin position="738"/>
        <end position="762"/>
    </location>
</feature>
<keyword evidence="3" id="KW-1185">Reference proteome</keyword>
<dbReference type="InterPro" id="IPR055334">
    <property type="entry name" value="PEX8-like"/>
</dbReference>
<dbReference type="AlphaFoldDB" id="A0A8H5B2N2"/>
<name>A0A8H5B2N2_9AGAR</name>